<dbReference type="Proteomes" id="UP000044602">
    <property type="component" value="Unassembled WGS sequence"/>
</dbReference>
<protein>
    <submittedName>
        <fullName evidence="1">Uncharacterized protein</fullName>
    </submittedName>
</protein>
<proteinExistence type="predicted"/>
<reference evidence="2" key="1">
    <citation type="submission" date="2015-05" db="EMBL/GenBank/DDBJ databases">
        <authorList>
            <person name="Fogelqvist Johan"/>
        </authorList>
    </citation>
    <scope>NUCLEOTIDE SEQUENCE [LARGE SCALE GENOMIC DNA]</scope>
</reference>
<dbReference type="EMBL" id="CVQH01024237">
    <property type="protein sequence ID" value="CRK36656.1"/>
    <property type="molecule type" value="Genomic_DNA"/>
</dbReference>
<name>A0A0G4MQZ5_VERLO</name>
<sequence length="48" mass="5347">MGMPSDRSFESRSAPLAFVAALLIFMGISDLMTLSMPEEISLLYYWGT</sequence>
<feature type="non-terminal residue" evidence="1">
    <location>
        <position position="48"/>
    </location>
</feature>
<dbReference type="Pfam" id="PF10311">
    <property type="entry name" value="Ilm1"/>
    <property type="match status" value="1"/>
</dbReference>
<keyword evidence="2" id="KW-1185">Reference proteome</keyword>
<evidence type="ECO:0000313" key="2">
    <source>
        <dbReference type="Proteomes" id="UP000044602"/>
    </source>
</evidence>
<gene>
    <name evidence="1" type="ORF">BN1708_020067</name>
</gene>
<dbReference type="AlphaFoldDB" id="A0A0G4MQZ5"/>
<dbReference type="InterPro" id="IPR018815">
    <property type="entry name" value="Incr_loss_mito_DNA_1"/>
</dbReference>
<accession>A0A0G4MQZ5</accession>
<evidence type="ECO:0000313" key="1">
    <source>
        <dbReference type="EMBL" id="CRK36656.1"/>
    </source>
</evidence>
<organism evidence="1 2">
    <name type="scientific">Verticillium longisporum</name>
    <name type="common">Verticillium dahliae var. longisporum</name>
    <dbReference type="NCBI Taxonomy" id="100787"/>
    <lineage>
        <taxon>Eukaryota</taxon>
        <taxon>Fungi</taxon>
        <taxon>Dikarya</taxon>
        <taxon>Ascomycota</taxon>
        <taxon>Pezizomycotina</taxon>
        <taxon>Sordariomycetes</taxon>
        <taxon>Hypocreomycetidae</taxon>
        <taxon>Glomerellales</taxon>
        <taxon>Plectosphaerellaceae</taxon>
        <taxon>Verticillium</taxon>
    </lineage>
</organism>